<dbReference type="InterPro" id="IPR037522">
    <property type="entry name" value="HD_GYP_dom"/>
</dbReference>
<dbReference type="PANTHER" id="PTHR45228:SF4">
    <property type="entry name" value="LIPOPROTEIN"/>
    <property type="match status" value="1"/>
</dbReference>
<protein>
    <submittedName>
        <fullName evidence="3">HD domain-containing protein</fullName>
    </submittedName>
</protein>
<name>A0A930VGJ0_9ACTN</name>
<dbReference type="InterPro" id="IPR016032">
    <property type="entry name" value="Sig_transdc_resp-reg_C-effctor"/>
</dbReference>
<dbReference type="InterPro" id="IPR003607">
    <property type="entry name" value="HD/PDEase_dom"/>
</dbReference>
<dbReference type="Pfam" id="PF13487">
    <property type="entry name" value="HD_5"/>
    <property type="match status" value="1"/>
</dbReference>
<dbReference type="SUPFAM" id="SSF109604">
    <property type="entry name" value="HD-domain/PDEase-like"/>
    <property type="match status" value="1"/>
</dbReference>
<dbReference type="PANTHER" id="PTHR45228">
    <property type="entry name" value="CYCLIC DI-GMP PHOSPHODIESTERASE TM_0186-RELATED"/>
    <property type="match status" value="1"/>
</dbReference>
<dbReference type="PROSITE" id="PS50043">
    <property type="entry name" value="HTH_LUXR_2"/>
    <property type="match status" value="1"/>
</dbReference>
<dbReference type="PROSITE" id="PS51832">
    <property type="entry name" value="HD_GYP"/>
    <property type="match status" value="1"/>
</dbReference>
<reference evidence="3" key="1">
    <citation type="submission" date="2020-11" db="EMBL/GenBank/DDBJ databases">
        <title>Nocardioides cynanchi sp. nov., isolated from soil of rhizosphere of Cynanchum wilfordii.</title>
        <authorList>
            <person name="Lee J.-S."/>
            <person name="Suh M.K."/>
            <person name="Kim J.-S."/>
        </authorList>
    </citation>
    <scope>NUCLEOTIDE SEQUENCE</scope>
    <source>
        <strain evidence="3">KCTC 19276</strain>
    </source>
</reference>
<dbReference type="Proteomes" id="UP000660668">
    <property type="component" value="Unassembled WGS sequence"/>
</dbReference>
<dbReference type="Gene3D" id="1.10.3210.10">
    <property type="entry name" value="Hypothetical protein af1432"/>
    <property type="match status" value="2"/>
</dbReference>
<comment type="caution">
    <text evidence="3">The sequence shown here is derived from an EMBL/GenBank/DDBJ whole genome shotgun (WGS) entry which is preliminary data.</text>
</comment>
<feature type="domain" description="HTH luxR-type" evidence="1">
    <location>
        <begin position="443"/>
        <end position="508"/>
    </location>
</feature>
<dbReference type="RefSeq" id="WP_194695277.1">
    <property type="nucleotide sequence ID" value="NZ_JADKPO010000005.1"/>
</dbReference>
<dbReference type="InterPro" id="IPR052020">
    <property type="entry name" value="Cyclic_di-GMP/3'3'-cGAMP_PDE"/>
</dbReference>
<dbReference type="AlphaFoldDB" id="A0A930VGJ0"/>
<dbReference type="EMBL" id="JADKPO010000005">
    <property type="protein sequence ID" value="MBF4767119.1"/>
    <property type="molecule type" value="Genomic_DNA"/>
</dbReference>
<dbReference type="SUPFAM" id="SSF46894">
    <property type="entry name" value="C-terminal effector domain of the bipartite response regulators"/>
    <property type="match status" value="1"/>
</dbReference>
<organism evidence="3 4">
    <name type="scientific">Nocardioides agariphilus</name>
    <dbReference type="NCBI Taxonomy" id="433664"/>
    <lineage>
        <taxon>Bacteria</taxon>
        <taxon>Bacillati</taxon>
        <taxon>Actinomycetota</taxon>
        <taxon>Actinomycetes</taxon>
        <taxon>Propionibacteriales</taxon>
        <taxon>Nocardioidaceae</taxon>
        <taxon>Nocardioides</taxon>
    </lineage>
</organism>
<gene>
    <name evidence="3" type="ORF">ISU10_05000</name>
</gene>
<feature type="domain" description="HD-GYP" evidence="2">
    <location>
        <begin position="251"/>
        <end position="447"/>
    </location>
</feature>
<dbReference type="Gene3D" id="1.10.10.10">
    <property type="entry name" value="Winged helix-like DNA-binding domain superfamily/Winged helix DNA-binding domain"/>
    <property type="match status" value="1"/>
</dbReference>
<sequence>MDASPVRLAHVLDSLALAIELGLGVPAQTIHRTAVISARLGHGAGIDERDVVAAYYLALLCYVGCTTTSHETSKAVDELGLGHLLVATDEELVPELERALAATLPAPEAHAAAQSMAQWFAGPEMGPHHRNHCEAAELMAKRLELGPRVVDGLAHVYERWDGMSTQRLAAAEAISLPMRVVHVAWVVGQESTTRDAAEIARRLRLRAGRSLDPTLAALAADDLGDLLSDLDQGDLGPLLLDAEPGDPFLLSGPQVDRALTCIADFGDLKSPHMVGHSRRVADVAQRAARAASMTPDDVDLVTRAGLVHDVGRVGLQSSLLAKAGPLSRAEHERIRLHSYFTERIFADNPVLARVGALGAAHHEHLDGSGYHRGLRSSGLAAPARLLAAANSWCSLTETRPHRKALTEPEASNALRTQADQGLLDRNAVEAVTTSVGQRGSWTRRAPSIALTEREAEVLRLVAREQTNPVIAQTLGISGKTVERHVTHIYQKIGVSSRAGAAVYALENGLM</sequence>
<dbReference type="InterPro" id="IPR036388">
    <property type="entry name" value="WH-like_DNA-bd_sf"/>
</dbReference>
<accession>A0A930VGJ0</accession>
<dbReference type="InterPro" id="IPR000792">
    <property type="entry name" value="Tscrpt_reg_LuxR_C"/>
</dbReference>
<dbReference type="CDD" id="cd00077">
    <property type="entry name" value="HDc"/>
    <property type="match status" value="1"/>
</dbReference>
<dbReference type="PRINTS" id="PR00038">
    <property type="entry name" value="HTHLUXR"/>
</dbReference>
<dbReference type="CDD" id="cd06170">
    <property type="entry name" value="LuxR_C_like"/>
    <property type="match status" value="1"/>
</dbReference>
<evidence type="ECO:0000259" key="2">
    <source>
        <dbReference type="PROSITE" id="PS51832"/>
    </source>
</evidence>
<evidence type="ECO:0000313" key="3">
    <source>
        <dbReference type="EMBL" id="MBF4767119.1"/>
    </source>
</evidence>
<dbReference type="SMART" id="SM00471">
    <property type="entry name" value="HDc"/>
    <property type="match status" value="1"/>
</dbReference>
<keyword evidence="4" id="KW-1185">Reference proteome</keyword>
<evidence type="ECO:0000313" key="4">
    <source>
        <dbReference type="Proteomes" id="UP000660668"/>
    </source>
</evidence>
<dbReference type="GO" id="GO:0003677">
    <property type="term" value="F:DNA binding"/>
    <property type="evidence" value="ECO:0007669"/>
    <property type="project" value="InterPro"/>
</dbReference>
<proteinExistence type="predicted"/>
<dbReference type="GO" id="GO:0006355">
    <property type="term" value="P:regulation of DNA-templated transcription"/>
    <property type="evidence" value="ECO:0007669"/>
    <property type="project" value="InterPro"/>
</dbReference>
<dbReference type="SMART" id="SM00421">
    <property type="entry name" value="HTH_LUXR"/>
    <property type="match status" value="1"/>
</dbReference>
<dbReference type="Pfam" id="PF00196">
    <property type="entry name" value="GerE"/>
    <property type="match status" value="1"/>
</dbReference>
<evidence type="ECO:0000259" key="1">
    <source>
        <dbReference type="PROSITE" id="PS50043"/>
    </source>
</evidence>